<protein>
    <submittedName>
        <fullName evidence="2">DUF2933 domain-containing protein</fullName>
    </submittedName>
</protein>
<dbReference type="EMBL" id="JAROBY010000041">
    <property type="protein sequence ID" value="MEB4796884.1"/>
    <property type="molecule type" value="Genomic_DNA"/>
</dbReference>
<gene>
    <name evidence="2" type="ORF">P5G65_23565</name>
</gene>
<dbReference type="InterPro" id="IPR021682">
    <property type="entry name" value="DUF2933"/>
</dbReference>
<organism evidence="2 3">
    <name type="scientific">Paenibacillus chondroitinus</name>
    <dbReference type="NCBI Taxonomy" id="59842"/>
    <lineage>
        <taxon>Bacteria</taxon>
        <taxon>Bacillati</taxon>
        <taxon>Bacillota</taxon>
        <taxon>Bacilli</taxon>
        <taxon>Bacillales</taxon>
        <taxon>Paenibacillaceae</taxon>
        <taxon>Paenibacillus</taxon>
    </lineage>
</organism>
<dbReference type="Pfam" id="PF11666">
    <property type="entry name" value="DUF2933"/>
    <property type="match status" value="1"/>
</dbReference>
<evidence type="ECO:0000313" key="3">
    <source>
        <dbReference type="Proteomes" id="UP001355653"/>
    </source>
</evidence>
<dbReference type="Proteomes" id="UP001355653">
    <property type="component" value="Unassembled WGS sequence"/>
</dbReference>
<comment type="caution">
    <text evidence="2">The sequence shown here is derived from an EMBL/GenBank/DDBJ whole genome shotgun (WGS) entry which is preliminary data.</text>
</comment>
<evidence type="ECO:0000256" key="1">
    <source>
        <dbReference type="SAM" id="MobiDB-lite"/>
    </source>
</evidence>
<feature type="region of interest" description="Disordered" evidence="1">
    <location>
        <begin position="70"/>
        <end position="92"/>
    </location>
</feature>
<name>A0ABU6DGU4_9BACL</name>
<proteinExistence type="predicted"/>
<keyword evidence="3" id="KW-1185">Reference proteome</keyword>
<evidence type="ECO:0000313" key="2">
    <source>
        <dbReference type="EMBL" id="MEB4796884.1"/>
    </source>
</evidence>
<feature type="compositionally biased region" description="Polar residues" evidence="1">
    <location>
        <begin position="71"/>
        <end position="92"/>
    </location>
</feature>
<reference evidence="2 3" key="1">
    <citation type="submission" date="2023-03" db="EMBL/GenBank/DDBJ databases">
        <title>Bacillus Genome Sequencing.</title>
        <authorList>
            <person name="Dunlap C."/>
        </authorList>
    </citation>
    <scope>NUCLEOTIDE SEQUENCE [LARGE SCALE GENOMIC DNA]</scope>
    <source>
        <strain evidence="2 3">NRS-1351</strain>
    </source>
</reference>
<sequence>MEWLKILPLLACPLMMIFCMKGMFTGHKHTDGKENTNGLASVSAQELQSLQIKMADLIEQNHHLSKEVHSLKQSQTTKESNNIKENSVNVVN</sequence>
<dbReference type="RefSeq" id="WP_127455190.1">
    <property type="nucleotide sequence ID" value="NZ_JAROBY010000041.1"/>
</dbReference>
<accession>A0ABU6DGU4</accession>